<evidence type="ECO:0000256" key="8">
    <source>
        <dbReference type="ARBA" id="ARBA00022833"/>
    </source>
</evidence>
<comment type="subunit">
    <text evidence="1 10">Homodimer.</text>
</comment>
<dbReference type="NCBIfam" id="NF000801">
    <property type="entry name" value="PRK00055.1-3"/>
    <property type="match status" value="1"/>
</dbReference>
<feature type="binding site" evidence="10">
    <location>
        <position position="211"/>
    </location>
    <ligand>
        <name>Zn(2+)</name>
        <dbReference type="ChEBI" id="CHEBI:29105"/>
        <label>1</label>
        <note>catalytic</note>
    </ligand>
</feature>
<proteinExistence type="inferred from homology"/>
<reference evidence="12 14" key="2">
    <citation type="submission" date="2018-06" db="EMBL/GenBank/DDBJ databases">
        <authorList>
            <consortium name="Pathogen Informatics"/>
            <person name="Doyle S."/>
        </authorList>
    </citation>
    <scope>NUCLEOTIDE SEQUENCE [LARGE SCALE GENOMIC DNA]</scope>
    <source>
        <strain evidence="12 14">NCTC13832</strain>
    </source>
</reference>
<dbReference type="AlphaFoldDB" id="A0A0D6XSG7"/>
<dbReference type="RefSeq" id="WP_044358902.1">
    <property type="nucleotide sequence ID" value="NZ_JXWY01000009.1"/>
</dbReference>
<dbReference type="EC" id="3.1.26.11" evidence="2 10"/>
<reference evidence="11 13" key="1">
    <citation type="submission" date="2015-01" db="EMBL/GenBank/DDBJ databases">
        <authorList>
            <person name="Guo J."/>
        </authorList>
    </citation>
    <scope>NUCLEOTIDE SEQUENCE [LARGE SCALE GENOMIC DNA]</scope>
    <source>
        <strain evidence="11 13">DSM 22147</strain>
    </source>
</reference>
<dbReference type="PANTHER" id="PTHR46018:SF2">
    <property type="entry name" value="ZINC PHOSPHODIESTERASE ELAC PROTEIN 1"/>
    <property type="match status" value="1"/>
</dbReference>
<feature type="binding site" evidence="10">
    <location>
        <position position="211"/>
    </location>
    <ligand>
        <name>Zn(2+)</name>
        <dbReference type="ChEBI" id="CHEBI:29105"/>
        <label>2</label>
        <note>catalytic</note>
    </ligand>
</feature>
<protein>
    <recommendedName>
        <fullName evidence="2 10">Ribonuclease Z</fullName>
        <shortName evidence="10">RNase Z</shortName>
        <ecNumber evidence="2 10">3.1.26.11</ecNumber>
    </recommendedName>
    <alternativeName>
        <fullName evidence="10">tRNA 3 endonuclease</fullName>
    </alternativeName>
    <alternativeName>
        <fullName evidence="10">tRNase Z</fullName>
    </alternativeName>
</protein>
<keyword evidence="6 10" id="KW-0255">Endonuclease</keyword>
<dbReference type="GO" id="GO:0008270">
    <property type="term" value="F:zinc ion binding"/>
    <property type="evidence" value="ECO:0007669"/>
    <property type="project" value="UniProtKB-UniRule"/>
</dbReference>
<dbReference type="InterPro" id="IPR036866">
    <property type="entry name" value="RibonucZ/Hydroxyglut_hydro"/>
</dbReference>
<keyword evidence="5 10" id="KW-0479">Metal-binding</keyword>
<evidence type="ECO:0000256" key="6">
    <source>
        <dbReference type="ARBA" id="ARBA00022759"/>
    </source>
</evidence>
<dbReference type="Gene3D" id="3.60.15.10">
    <property type="entry name" value="Ribonuclease Z/Hydroxyacylglutathione hydrolase-like"/>
    <property type="match status" value="1"/>
</dbReference>
<dbReference type="EMBL" id="JXWY01000009">
    <property type="protein sequence ID" value="KIX91542.1"/>
    <property type="molecule type" value="Genomic_DNA"/>
</dbReference>
<evidence type="ECO:0000256" key="3">
    <source>
        <dbReference type="ARBA" id="ARBA00022694"/>
    </source>
</evidence>
<dbReference type="FunFam" id="3.60.15.10:FF:000002">
    <property type="entry name" value="Ribonuclease Z"/>
    <property type="match status" value="1"/>
</dbReference>
<dbReference type="Proteomes" id="UP000032366">
    <property type="component" value="Unassembled WGS sequence"/>
</dbReference>
<keyword evidence="4 10" id="KW-0540">Nuclease</keyword>
<dbReference type="NCBIfam" id="TIGR02651">
    <property type="entry name" value="RNase_Z"/>
    <property type="match status" value="1"/>
</dbReference>
<keyword evidence="8 10" id="KW-0862">Zinc</keyword>
<evidence type="ECO:0000313" key="13">
    <source>
        <dbReference type="Proteomes" id="UP000032366"/>
    </source>
</evidence>
<dbReference type="CDD" id="cd07717">
    <property type="entry name" value="RNaseZ_ZiPD-like_MBL-fold"/>
    <property type="match status" value="1"/>
</dbReference>
<evidence type="ECO:0000313" key="12">
    <source>
        <dbReference type="EMBL" id="SUM57582.1"/>
    </source>
</evidence>
<feature type="binding site" evidence="10">
    <location>
        <position position="269"/>
    </location>
    <ligand>
        <name>Zn(2+)</name>
        <dbReference type="ChEBI" id="CHEBI:29105"/>
        <label>2</label>
        <note>catalytic</note>
    </ligand>
</feature>
<evidence type="ECO:0000256" key="1">
    <source>
        <dbReference type="ARBA" id="ARBA00011738"/>
    </source>
</evidence>
<name>A0A0D6XSG7_9STAP</name>
<dbReference type="GO" id="GO:0042781">
    <property type="term" value="F:3'-tRNA processing endoribonuclease activity"/>
    <property type="evidence" value="ECO:0007669"/>
    <property type="project" value="UniProtKB-UniRule"/>
</dbReference>
<dbReference type="InterPro" id="IPR013471">
    <property type="entry name" value="RNase_Z/BN"/>
</dbReference>
<keyword evidence="7 10" id="KW-0378">Hydrolase</keyword>
<dbReference type="OrthoDB" id="9800940at2"/>
<evidence type="ECO:0000313" key="11">
    <source>
        <dbReference type="EMBL" id="KIX91542.1"/>
    </source>
</evidence>
<feature type="binding site" evidence="10">
    <location>
        <position position="141"/>
    </location>
    <ligand>
        <name>Zn(2+)</name>
        <dbReference type="ChEBI" id="CHEBI:29105"/>
        <label>1</label>
        <note>catalytic</note>
    </ligand>
</feature>
<sequence length="305" mass="34129">MEIIFFGTSAGLPTKDRHTQSIALKLEPYATDIWLFDVGEATQHQILHHSIKLGKVSHIFITHMHGDHVYGLPGVLTSRSFQGGEGKPLTIVGPKGIKAYVEASLSFTHVHLNYPIHIIEIDDQLDLTIDQFEVQARPLNHGVPCYGYRVQAPSTPGTLDVAKLKAIGMEPGPLYQQVKNHDTFEFEGVAYDAHHFKAPEKQGPIVAIFGDTKPCDSELTLAQNADVMVHEATYIDGDKQLANDYHHSHIDDVLQLITHANVQHSLLTHLSNRYTKEDVKAVEQQLKASHTQSFQFVQDFDAYHF</sequence>
<comment type="cofactor">
    <cofactor evidence="10">
        <name>Zn(2+)</name>
        <dbReference type="ChEBI" id="CHEBI:29105"/>
    </cofactor>
    <text evidence="10">Binds 2 Zn(2+) ions.</text>
</comment>
<gene>
    <name evidence="10 12" type="primary">rnz</name>
    <name evidence="12" type="ORF">NCTC13832_01265</name>
    <name evidence="11" type="ORF">TP70_01775</name>
</gene>
<evidence type="ECO:0000256" key="5">
    <source>
        <dbReference type="ARBA" id="ARBA00022723"/>
    </source>
</evidence>
<organism evidence="12 14">
    <name type="scientific">Staphylococcus microti</name>
    <dbReference type="NCBI Taxonomy" id="569857"/>
    <lineage>
        <taxon>Bacteria</taxon>
        <taxon>Bacillati</taxon>
        <taxon>Bacillota</taxon>
        <taxon>Bacilli</taxon>
        <taxon>Bacillales</taxon>
        <taxon>Staphylococcaceae</taxon>
        <taxon>Staphylococcus</taxon>
    </lineage>
</organism>
<dbReference type="STRING" id="569857.TP70_01775"/>
<keyword evidence="13" id="KW-1185">Reference proteome</keyword>
<comment type="catalytic activity">
    <reaction evidence="10">
        <text>Endonucleolytic cleavage of RNA, removing extra 3' nucleotides from tRNA precursor, generating 3' termini of tRNAs. A 3'-hydroxy group is left at the tRNA terminus and a 5'-phosphoryl group is left at the trailer molecule.</text>
        <dbReference type="EC" id="3.1.26.11"/>
    </reaction>
</comment>
<dbReference type="Pfam" id="PF23023">
    <property type="entry name" value="Anti-Pycsar_Apyc1"/>
    <property type="match status" value="1"/>
</dbReference>
<feature type="binding site" evidence="10">
    <location>
        <position position="65"/>
    </location>
    <ligand>
        <name>Zn(2+)</name>
        <dbReference type="ChEBI" id="CHEBI:29105"/>
        <label>1</label>
        <note>catalytic</note>
    </ligand>
</feature>
<evidence type="ECO:0000256" key="9">
    <source>
        <dbReference type="ARBA" id="ARBA00057812"/>
    </source>
</evidence>
<evidence type="ECO:0000256" key="7">
    <source>
        <dbReference type="ARBA" id="ARBA00022801"/>
    </source>
</evidence>
<dbReference type="Proteomes" id="UP000254100">
    <property type="component" value="Unassembled WGS sequence"/>
</dbReference>
<feature type="binding site" evidence="10">
    <location>
        <position position="63"/>
    </location>
    <ligand>
        <name>Zn(2+)</name>
        <dbReference type="ChEBI" id="CHEBI:29105"/>
        <label>1</label>
        <note>catalytic</note>
    </ligand>
</feature>
<dbReference type="SUPFAM" id="SSF56281">
    <property type="entry name" value="Metallo-hydrolase/oxidoreductase"/>
    <property type="match status" value="1"/>
</dbReference>
<evidence type="ECO:0000313" key="14">
    <source>
        <dbReference type="Proteomes" id="UP000254100"/>
    </source>
</evidence>
<evidence type="ECO:0000256" key="4">
    <source>
        <dbReference type="ARBA" id="ARBA00022722"/>
    </source>
</evidence>
<keyword evidence="3 10" id="KW-0819">tRNA processing</keyword>
<evidence type="ECO:0000256" key="2">
    <source>
        <dbReference type="ARBA" id="ARBA00012477"/>
    </source>
</evidence>
<dbReference type="PANTHER" id="PTHR46018">
    <property type="entry name" value="ZINC PHOSPHODIESTERASE ELAC PROTEIN 1"/>
    <property type="match status" value="1"/>
</dbReference>
<accession>A0A0D6XSG7</accession>
<feature type="binding site" evidence="10">
    <location>
        <position position="67"/>
    </location>
    <ligand>
        <name>Zn(2+)</name>
        <dbReference type="ChEBI" id="CHEBI:29105"/>
        <label>2</label>
        <note>catalytic</note>
    </ligand>
</feature>
<dbReference type="EMBL" id="UHDT01000001">
    <property type="protein sequence ID" value="SUM57582.1"/>
    <property type="molecule type" value="Genomic_DNA"/>
</dbReference>
<feature type="active site" description="Proton acceptor" evidence="10">
    <location>
        <position position="67"/>
    </location>
</feature>
<dbReference type="HAMAP" id="MF_01818">
    <property type="entry name" value="RNase_Z_BN"/>
    <property type="match status" value="1"/>
</dbReference>
<comment type="function">
    <text evidence="9 10">Zinc phosphodiesterase, which displays some tRNA 3'-processing endonuclease activity. Probably involved in tRNA maturation, by removing a 3'-trailer from precursor tRNA.</text>
</comment>
<feature type="binding site" evidence="10">
    <location>
        <position position="68"/>
    </location>
    <ligand>
        <name>Zn(2+)</name>
        <dbReference type="ChEBI" id="CHEBI:29105"/>
        <label>2</label>
        <note>catalytic</note>
    </ligand>
</feature>
<comment type="similarity">
    <text evidence="10">Belongs to the RNase Z family.</text>
</comment>
<evidence type="ECO:0000256" key="10">
    <source>
        <dbReference type="HAMAP-Rule" id="MF_01818"/>
    </source>
</evidence>
<dbReference type="GO" id="GO:0042802">
    <property type="term" value="F:identical protein binding"/>
    <property type="evidence" value="ECO:0007669"/>
    <property type="project" value="UniProtKB-ARBA"/>
</dbReference>